<reference evidence="3" key="2">
    <citation type="submission" date="2022-03" db="EMBL/GenBank/DDBJ databases">
        <title>Genome Encyclopedia of Bacteria and Archaea VI: Functional Genomics of Type Strains.</title>
        <authorList>
            <person name="Whitman W."/>
        </authorList>
    </citation>
    <scope>NUCLEOTIDE SEQUENCE</scope>
    <source>
        <strain evidence="3">HSC-15S17</strain>
    </source>
</reference>
<dbReference type="RefSeq" id="WP_217943231.1">
    <property type="nucleotide sequence ID" value="NZ_JAHTGR010000008.1"/>
</dbReference>
<keyword evidence="5" id="KW-1185">Reference proteome</keyword>
<evidence type="ECO:0000313" key="3">
    <source>
        <dbReference type="EMBL" id="MCP2010666.1"/>
    </source>
</evidence>
<dbReference type="GO" id="GO:0102971">
    <property type="term" value="F:phosphinothricin N-acetyltransferase activity"/>
    <property type="evidence" value="ECO:0007669"/>
    <property type="project" value="UniProtKB-EC"/>
</dbReference>
<organism evidence="2 4">
    <name type="scientific">Duganella violaceipulchra</name>
    <dbReference type="NCBI Taxonomy" id="2849652"/>
    <lineage>
        <taxon>Bacteria</taxon>
        <taxon>Pseudomonadati</taxon>
        <taxon>Pseudomonadota</taxon>
        <taxon>Betaproteobacteria</taxon>
        <taxon>Burkholderiales</taxon>
        <taxon>Oxalobacteraceae</taxon>
        <taxon>Telluria group</taxon>
        <taxon>Duganella</taxon>
    </lineage>
</organism>
<evidence type="ECO:0000313" key="4">
    <source>
        <dbReference type="Proteomes" id="UP001155901"/>
    </source>
</evidence>
<dbReference type="PROSITE" id="PS51186">
    <property type="entry name" value="GNAT"/>
    <property type="match status" value="1"/>
</dbReference>
<evidence type="ECO:0000313" key="2">
    <source>
        <dbReference type="EMBL" id="MBV6322461.1"/>
    </source>
</evidence>
<evidence type="ECO:0000259" key="1">
    <source>
        <dbReference type="PROSITE" id="PS51186"/>
    </source>
</evidence>
<protein>
    <submittedName>
        <fullName evidence="2">GNAT family N-acetyltransferase</fullName>
        <ecNumber evidence="2">2.3.1.-</ecNumber>
    </submittedName>
    <submittedName>
        <fullName evidence="3">Phosphinothricin acetyltransferase</fullName>
        <ecNumber evidence="3">2.3.1.183</ecNumber>
    </submittedName>
</protein>
<dbReference type="EC" id="2.3.1.183" evidence="3"/>
<dbReference type="CDD" id="cd04301">
    <property type="entry name" value="NAT_SF"/>
    <property type="match status" value="1"/>
</dbReference>
<dbReference type="Proteomes" id="UP001162889">
    <property type="component" value="Unassembled WGS sequence"/>
</dbReference>
<dbReference type="EMBL" id="JALJZU010000009">
    <property type="protein sequence ID" value="MCP2010666.1"/>
    <property type="molecule type" value="Genomic_DNA"/>
</dbReference>
<dbReference type="EC" id="2.3.1.-" evidence="2"/>
<dbReference type="InterPro" id="IPR000182">
    <property type="entry name" value="GNAT_dom"/>
</dbReference>
<feature type="domain" description="N-acetyltransferase" evidence="1">
    <location>
        <begin position="7"/>
        <end position="179"/>
    </location>
</feature>
<evidence type="ECO:0000313" key="5">
    <source>
        <dbReference type="Proteomes" id="UP001162889"/>
    </source>
</evidence>
<keyword evidence="2" id="KW-0808">Transferase</keyword>
<dbReference type="Pfam" id="PF13302">
    <property type="entry name" value="Acetyltransf_3"/>
    <property type="match status" value="1"/>
</dbReference>
<comment type="caution">
    <text evidence="2">The sequence shown here is derived from an EMBL/GenBank/DDBJ whole genome shotgun (WGS) entry which is preliminary data.</text>
</comment>
<gene>
    <name evidence="2" type="ORF">KVP70_16080</name>
    <name evidence="3" type="ORF">L1274_004408</name>
</gene>
<dbReference type="EMBL" id="JAHTGR010000008">
    <property type="protein sequence ID" value="MBV6322461.1"/>
    <property type="molecule type" value="Genomic_DNA"/>
</dbReference>
<name>A0AA41HE32_9BURK</name>
<reference evidence="2" key="1">
    <citation type="submission" date="2021-07" db="EMBL/GenBank/DDBJ databases">
        <title>Characterization of violacein-producing bacteria and related species.</title>
        <authorList>
            <person name="Wilson H.S."/>
            <person name="De Leon M.E."/>
        </authorList>
    </citation>
    <scope>NUCLEOTIDE SEQUENCE</scope>
    <source>
        <strain evidence="2">HSC-15S17</strain>
    </source>
</reference>
<proteinExistence type="predicted"/>
<dbReference type="Proteomes" id="UP001155901">
    <property type="component" value="Unassembled WGS sequence"/>
</dbReference>
<accession>A0AA41HE32</accession>
<keyword evidence="2" id="KW-0012">Acyltransferase</keyword>
<dbReference type="AlphaFoldDB" id="A0AA41HE32"/>
<sequence length="195" mass="22452">MEQIDQFTWRRAVPTDADAIAAIYNESVNDGGHSPVLAASEPAEMDRLIRECRRHGWPSWVLLNGDDIIAWSQIRPIAWGPEVCHRTGDLSLYVRRDWHGRGVAMQVVRNVYREAQRHGFDAITCWILGGNRKSLMVARAFRMARWGCLPRAALNGDREDDVVIYGVRFDDLRWQGFMDEQNVRHRRRQRLAGAG</sequence>